<dbReference type="PANTHER" id="PTHR30304">
    <property type="entry name" value="D-TAGATOSE-1,6-BISPHOSPHATE ALDOLASE"/>
    <property type="match status" value="1"/>
</dbReference>
<keyword evidence="3" id="KW-0732">Signal</keyword>
<dbReference type="GO" id="GO:0016832">
    <property type="term" value="F:aldehyde-lyase activity"/>
    <property type="evidence" value="ECO:0007669"/>
    <property type="project" value="InterPro"/>
</dbReference>
<feature type="binding site" evidence="2">
    <location>
        <position position="104"/>
    </location>
    <ligand>
        <name>Zn(2+)</name>
        <dbReference type="ChEBI" id="CHEBI:29105"/>
        <label>2</label>
    </ligand>
</feature>
<keyword evidence="2" id="KW-0479">Metal-binding</keyword>
<name>A0A918C9F6_AGRME</name>
<evidence type="ECO:0000256" key="1">
    <source>
        <dbReference type="PIRSR" id="PIRSR001359-1"/>
    </source>
</evidence>
<reference evidence="4" key="2">
    <citation type="submission" date="2020-09" db="EMBL/GenBank/DDBJ databases">
        <authorList>
            <person name="Sun Q."/>
            <person name="Ohkuma M."/>
        </authorList>
    </citation>
    <scope>NUCLEOTIDE SEQUENCE</scope>
    <source>
        <strain evidence="4">JCM 3346</strain>
    </source>
</reference>
<dbReference type="InterPro" id="IPR000771">
    <property type="entry name" value="FBA_II"/>
</dbReference>
<protein>
    <submittedName>
        <fullName evidence="4">Fructose-bisphosphate aldolase</fullName>
    </submittedName>
</protein>
<feature type="binding site" evidence="2">
    <location>
        <position position="176"/>
    </location>
    <ligand>
        <name>Zn(2+)</name>
        <dbReference type="ChEBI" id="CHEBI:29105"/>
        <label>1</label>
        <note>catalytic</note>
    </ligand>
</feature>
<dbReference type="EMBL" id="BMRJ01000001">
    <property type="protein sequence ID" value="GGR11883.1"/>
    <property type="molecule type" value="Genomic_DNA"/>
</dbReference>
<keyword evidence="2" id="KW-0862">Zinc</keyword>
<dbReference type="InterPro" id="IPR013785">
    <property type="entry name" value="Aldolase_TIM"/>
</dbReference>
<accession>A0A918C9F6</accession>
<feature type="signal peptide" evidence="3">
    <location>
        <begin position="1"/>
        <end position="20"/>
    </location>
</feature>
<proteinExistence type="predicted"/>
<gene>
    <name evidence="4" type="primary">fbaA</name>
    <name evidence="4" type="ORF">GCM10010196_00350</name>
</gene>
<feature type="binding site" evidence="2">
    <location>
        <position position="204"/>
    </location>
    <ligand>
        <name>Zn(2+)</name>
        <dbReference type="ChEBI" id="CHEBI:29105"/>
        <label>1</label>
        <note>catalytic</note>
    </ligand>
</feature>
<dbReference type="Pfam" id="PF01116">
    <property type="entry name" value="F_bP_aldolase"/>
    <property type="match status" value="1"/>
</dbReference>
<feature type="chain" id="PRO_5039260373" evidence="3">
    <location>
        <begin position="21"/>
        <end position="279"/>
    </location>
</feature>
<dbReference type="SUPFAM" id="SSF51569">
    <property type="entry name" value="Aldolase"/>
    <property type="match status" value="1"/>
</dbReference>
<dbReference type="GO" id="GO:0005975">
    <property type="term" value="P:carbohydrate metabolic process"/>
    <property type="evidence" value="ECO:0007669"/>
    <property type="project" value="InterPro"/>
</dbReference>
<feature type="binding site" evidence="2">
    <location>
        <position position="83"/>
    </location>
    <ligand>
        <name>Zn(2+)</name>
        <dbReference type="ChEBI" id="CHEBI:29105"/>
        <label>1</label>
        <note>catalytic</note>
    </ligand>
</feature>
<dbReference type="Gene3D" id="3.20.20.70">
    <property type="entry name" value="Aldolase class I"/>
    <property type="match status" value="1"/>
</dbReference>
<feature type="binding site" evidence="2">
    <location>
        <position position="134"/>
    </location>
    <ligand>
        <name>Zn(2+)</name>
        <dbReference type="ChEBI" id="CHEBI:29105"/>
        <label>2</label>
    </ligand>
</feature>
<dbReference type="Proteomes" id="UP000610303">
    <property type="component" value="Unassembled WGS sequence"/>
</dbReference>
<dbReference type="InterPro" id="IPR050246">
    <property type="entry name" value="Class_II_FBP_aldolase"/>
</dbReference>
<evidence type="ECO:0000313" key="5">
    <source>
        <dbReference type="Proteomes" id="UP000610303"/>
    </source>
</evidence>
<dbReference type="PANTHER" id="PTHR30304:SF0">
    <property type="entry name" value="D-TAGATOSE-1,6-BISPHOSPHATE ALDOLASE SUBUNIT GATY-RELATED"/>
    <property type="match status" value="1"/>
</dbReference>
<sequence length="279" mass="28189">MLTPTSRLVAGLGASLPSIAAFNVITLEYAEGIVAGAERAGLPVLLSVSHNAVRFHGGLAPIAAACRRLAEDAEVPVALHLDHCESEALVRESAELGFGSAMFDASRLPYEQNVAETARVAEFGRGAGLWVEAELGEIGGKDGAHAPGVRTDPAEAAAFVAATGVDGLAVAVGTSHAMTDRTARPDDALIARLAAAVPVPLVLHGSSGVADAGIRSAVAAGIRKVNVGTQLSAAYSDALRATLGSSTDPRAALAAAREAIAERVAQLLAVVSSPIDPQS</sequence>
<feature type="active site" description="Proton donor" evidence="1">
    <location>
        <position position="82"/>
    </location>
</feature>
<evidence type="ECO:0000256" key="2">
    <source>
        <dbReference type="PIRSR" id="PIRSR001359-3"/>
    </source>
</evidence>
<reference evidence="4" key="1">
    <citation type="journal article" date="2014" name="Int. J. Syst. Evol. Microbiol.">
        <title>Complete genome sequence of Corynebacterium casei LMG S-19264T (=DSM 44701T), isolated from a smear-ripened cheese.</title>
        <authorList>
            <consortium name="US DOE Joint Genome Institute (JGI-PGF)"/>
            <person name="Walter F."/>
            <person name="Albersmeier A."/>
            <person name="Kalinowski J."/>
            <person name="Ruckert C."/>
        </authorList>
    </citation>
    <scope>NUCLEOTIDE SEQUENCE</scope>
    <source>
        <strain evidence="4">JCM 3346</strain>
    </source>
</reference>
<dbReference type="RefSeq" id="WP_189083306.1">
    <property type="nucleotide sequence ID" value="NZ_BMRJ01000001.1"/>
</dbReference>
<evidence type="ECO:0000256" key="3">
    <source>
        <dbReference type="SAM" id="SignalP"/>
    </source>
</evidence>
<comment type="caution">
    <text evidence="4">The sequence shown here is derived from an EMBL/GenBank/DDBJ whole genome shotgun (WGS) entry which is preliminary data.</text>
</comment>
<dbReference type="GO" id="GO:0008270">
    <property type="term" value="F:zinc ion binding"/>
    <property type="evidence" value="ECO:0007669"/>
    <property type="project" value="InterPro"/>
</dbReference>
<evidence type="ECO:0000313" key="4">
    <source>
        <dbReference type="EMBL" id="GGR11883.1"/>
    </source>
</evidence>
<dbReference type="AlphaFoldDB" id="A0A918C9F6"/>
<dbReference type="PIRSF" id="PIRSF001359">
    <property type="entry name" value="F_bP_aldolase_II"/>
    <property type="match status" value="1"/>
</dbReference>
<organism evidence="4 5">
    <name type="scientific">Agromyces mediolanus</name>
    <name type="common">Corynebacterium mediolanum</name>
    <dbReference type="NCBI Taxonomy" id="41986"/>
    <lineage>
        <taxon>Bacteria</taxon>
        <taxon>Bacillati</taxon>
        <taxon>Actinomycetota</taxon>
        <taxon>Actinomycetes</taxon>
        <taxon>Micrococcales</taxon>
        <taxon>Microbacteriaceae</taxon>
        <taxon>Agromyces</taxon>
    </lineage>
</organism>
<keyword evidence="5" id="KW-1185">Reference proteome</keyword>
<comment type="cofactor">
    <cofactor evidence="2">
        <name>Zn(2+)</name>
        <dbReference type="ChEBI" id="CHEBI:29105"/>
    </cofactor>
    <text evidence="2">Binds 2 Zn(2+) ions per subunit. One is catalytic and the other provides a structural contribution.</text>
</comment>